<proteinExistence type="predicted"/>
<evidence type="ECO:0000313" key="2">
    <source>
        <dbReference type="Proteomes" id="UP000297703"/>
    </source>
</evidence>
<organism evidence="1 2">
    <name type="scientific">Platysternon megacephalum</name>
    <name type="common">big-headed turtle</name>
    <dbReference type="NCBI Taxonomy" id="55544"/>
    <lineage>
        <taxon>Eukaryota</taxon>
        <taxon>Metazoa</taxon>
        <taxon>Chordata</taxon>
        <taxon>Craniata</taxon>
        <taxon>Vertebrata</taxon>
        <taxon>Euteleostomi</taxon>
        <taxon>Archelosauria</taxon>
        <taxon>Testudinata</taxon>
        <taxon>Testudines</taxon>
        <taxon>Cryptodira</taxon>
        <taxon>Durocryptodira</taxon>
        <taxon>Testudinoidea</taxon>
        <taxon>Platysternidae</taxon>
        <taxon>Platysternon</taxon>
    </lineage>
</organism>
<reference evidence="1 2" key="2">
    <citation type="submission" date="2019-04" db="EMBL/GenBank/DDBJ databases">
        <title>The genome sequence of big-headed turtle.</title>
        <authorList>
            <person name="Gong S."/>
        </authorList>
    </citation>
    <scope>NUCLEOTIDE SEQUENCE [LARGE SCALE GENOMIC DNA]</scope>
    <source>
        <strain evidence="1">DO16091913</strain>
        <tissue evidence="1">Muscle</tissue>
    </source>
</reference>
<dbReference type="AlphaFoldDB" id="A0A4D9DVV8"/>
<comment type="caution">
    <text evidence="1">The sequence shown here is derived from an EMBL/GenBank/DDBJ whole genome shotgun (WGS) entry which is preliminary data.</text>
</comment>
<dbReference type="EMBL" id="QXTE01000369">
    <property type="protein sequence ID" value="TFJ98763.1"/>
    <property type="molecule type" value="Genomic_DNA"/>
</dbReference>
<name>A0A4D9DVV8_9SAUR</name>
<keyword evidence="1" id="KW-0675">Receptor</keyword>
<reference evidence="1 2" key="1">
    <citation type="submission" date="2019-04" db="EMBL/GenBank/DDBJ databases">
        <title>Draft genome of the big-headed turtle Platysternon megacephalum.</title>
        <authorList>
            <person name="Gong S."/>
        </authorList>
    </citation>
    <scope>NUCLEOTIDE SEQUENCE [LARGE SCALE GENOMIC DNA]</scope>
    <source>
        <strain evidence="1">DO16091913</strain>
        <tissue evidence="1">Muscle</tissue>
    </source>
</reference>
<sequence length="103" mass="11677">MEEEDTCHLRKAAQLPAESDSKGIYGVSEVWLVSGKPGVNHLCLTIKRNSLVRNGFISATFCREEISKYHYSKSFSEVQPIFRNAVARSKQNLHVSHRPSLLF</sequence>
<evidence type="ECO:0000313" key="1">
    <source>
        <dbReference type="EMBL" id="TFJ98763.1"/>
    </source>
</evidence>
<dbReference type="Proteomes" id="UP000297703">
    <property type="component" value="Unassembled WGS sequence"/>
</dbReference>
<gene>
    <name evidence="1" type="ORF">DR999_PMT19276</name>
</gene>
<accession>A0A4D9DVV8</accession>
<protein>
    <submittedName>
        <fullName evidence="1">C-X-C chemokine receptor type 3-like</fullName>
    </submittedName>
</protein>
<keyword evidence="2" id="KW-1185">Reference proteome</keyword>